<keyword evidence="3" id="KW-1185">Reference proteome</keyword>
<reference evidence="2" key="1">
    <citation type="journal article" date="2020" name="Stud. Mycol.">
        <title>101 Dothideomycetes genomes: a test case for predicting lifestyles and emergence of pathogens.</title>
        <authorList>
            <person name="Haridas S."/>
            <person name="Albert R."/>
            <person name="Binder M."/>
            <person name="Bloem J."/>
            <person name="Labutti K."/>
            <person name="Salamov A."/>
            <person name="Andreopoulos B."/>
            <person name="Baker S."/>
            <person name="Barry K."/>
            <person name="Bills G."/>
            <person name="Bluhm B."/>
            <person name="Cannon C."/>
            <person name="Castanera R."/>
            <person name="Culley D."/>
            <person name="Daum C."/>
            <person name="Ezra D."/>
            <person name="Gonzalez J."/>
            <person name="Henrissat B."/>
            <person name="Kuo A."/>
            <person name="Liang C."/>
            <person name="Lipzen A."/>
            <person name="Lutzoni F."/>
            <person name="Magnuson J."/>
            <person name="Mondo S."/>
            <person name="Nolan M."/>
            <person name="Ohm R."/>
            <person name="Pangilinan J."/>
            <person name="Park H.-J."/>
            <person name="Ramirez L."/>
            <person name="Alfaro M."/>
            <person name="Sun H."/>
            <person name="Tritt A."/>
            <person name="Yoshinaga Y."/>
            <person name="Zwiers L.-H."/>
            <person name="Turgeon B."/>
            <person name="Goodwin S."/>
            <person name="Spatafora J."/>
            <person name="Crous P."/>
            <person name="Grigoriev I."/>
        </authorList>
    </citation>
    <scope>NUCLEOTIDE SEQUENCE</scope>
    <source>
        <strain evidence="2">CBS 119687</strain>
    </source>
</reference>
<name>A0A6A6ASF5_9PLEO</name>
<dbReference type="AlphaFoldDB" id="A0A6A6ASF5"/>
<dbReference type="GeneID" id="54410389"/>
<evidence type="ECO:0000313" key="3">
    <source>
        <dbReference type="Proteomes" id="UP000799771"/>
    </source>
</evidence>
<dbReference type="RefSeq" id="XP_033529319.1">
    <property type="nucleotide sequence ID" value="XM_033669957.1"/>
</dbReference>
<dbReference type="OrthoDB" id="3799616at2759"/>
<sequence length="315" mass="36021">MGISIIPYDEDPRVHESSCYPTHFMRPRDIRDFPALSSSKNTILSVPPNLARSWSSVVRHGTRQPKTDQPRESMSAMQSIPPPGLEKDGKIFGLITYVASPLDRLPVEIRKMIYEFSSPFGYVWIPDEDFTHWVLPSFLPDICKIAIGLLEEVLPVFLSGETIYITDERSIGYLFNFLETVPNDSGFAAVKKIHFAPNRGFPVVMPTELVLRCNGLRELDLLLYAESFFIIDPSNEKRWWKPDIEPSRTLDEMVDGCDLRRLMNCGSLISVTLGIGEAWDEASESYGHMVDCMAEWMKEQFARVHQRDLHVETIY</sequence>
<evidence type="ECO:0000256" key="1">
    <source>
        <dbReference type="SAM" id="MobiDB-lite"/>
    </source>
</evidence>
<accession>A0A6A6ASF5</accession>
<feature type="region of interest" description="Disordered" evidence="1">
    <location>
        <begin position="57"/>
        <end position="80"/>
    </location>
</feature>
<protein>
    <submittedName>
        <fullName evidence="2">Uncharacterized protein</fullName>
    </submittedName>
</protein>
<dbReference type="EMBL" id="ML977497">
    <property type="protein sequence ID" value="KAF2134932.1"/>
    <property type="molecule type" value="Genomic_DNA"/>
</dbReference>
<evidence type="ECO:0000313" key="2">
    <source>
        <dbReference type="EMBL" id="KAF2134932.1"/>
    </source>
</evidence>
<gene>
    <name evidence="2" type="ORF">P153DRAFT_380739</name>
</gene>
<dbReference type="Proteomes" id="UP000799771">
    <property type="component" value="Unassembled WGS sequence"/>
</dbReference>
<proteinExistence type="predicted"/>
<organism evidence="2 3">
    <name type="scientific">Dothidotthia symphoricarpi CBS 119687</name>
    <dbReference type="NCBI Taxonomy" id="1392245"/>
    <lineage>
        <taxon>Eukaryota</taxon>
        <taxon>Fungi</taxon>
        <taxon>Dikarya</taxon>
        <taxon>Ascomycota</taxon>
        <taxon>Pezizomycotina</taxon>
        <taxon>Dothideomycetes</taxon>
        <taxon>Pleosporomycetidae</taxon>
        <taxon>Pleosporales</taxon>
        <taxon>Dothidotthiaceae</taxon>
        <taxon>Dothidotthia</taxon>
    </lineage>
</organism>